<dbReference type="GO" id="GO:0008270">
    <property type="term" value="F:zinc ion binding"/>
    <property type="evidence" value="ECO:0007669"/>
    <property type="project" value="UniProtKB-KW"/>
</dbReference>
<dbReference type="EMBL" id="JAVRBK010000001">
    <property type="protein sequence ID" value="KAK5649760.1"/>
    <property type="molecule type" value="Genomic_DNA"/>
</dbReference>
<evidence type="ECO:0000256" key="9">
    <source>
        <dbReference type="ARBA" id="ARBA00023163"/>
    </source>
</evidence>
<evidence type="ECO:0000313" key="15">
    <source>
        <dbReference type="EMBL" id="KAK5649760.1"/>
    </source>
</evidence>
<dbReference type="SMART" id="SM00980">
    <property type="entry name" value="THAP"/>
    <property type="match status" value="1"/>
</dbReference>
<comment type="caution">
    <text evidence="15">The sequence shown here is derived from an EMBL/GenBank/DDBJ whole genome shotgun (WGS) entry which is preliminary data.</text>
</comment>
<evidence type="ECO:0000256" key="7">
    <source>
        <dbReference type="ARBA" id="ARBA00023054"/>
    </source>
</evidence>
<evidence type="ECO:0000256" key="11">
    <source>
        <dbReference type="ARBA" id="ARBA00023306"/>
    </source>
</evidence>
<name>A0AAN7ZJJ6_9COLE</name>
<dbReference type="GO" id="GO:0005654">
    <property type="term" value="C:nucleoplasm"/>
    <property type="evidence" value="ECO:0007669"/>
    <property type="project" value="UniProtKB-SubCell"/>
</dbReference>
<dbReference type="InterPro" id="IPR006612">
    <property type="entry name" value="THAP_Znf"/>
</dbReference>
<feature type="region of interest" description="Disordered" evidence="13">
    <location>
        <begin position="123"/>
        <end position="144"/>
    </location>
</feature>
<comment type="subcellular location">
    <subcellularLocation>
        <location evidence="1">Nucleus</location>
        <location evidence="1">Nucleoplasm</location>
    </subcellularLocation>
</comment>
<keyword evidence="3" id="KW-0479">Metal-binding</keyword>
<dbReference type="GO" id="GO:0043565">
    <property type="term" value="F:sequence-specific DNA binding"/>
    <property type="evidence" value="ECO:0007669"/>
    <property type="project" value="InterPro"/>
</dbReference>
<keyword evidence="10" id="KW-0539">Nucleus</keyword>
<evidence type="ECO:0000256" key="1">
    <source>
        <dbReference type="ARBA" id="ARBA00004642"/>
    </source>
</evidence>
<keyword evidence="8 12" id="KW-0238">DNA-binding</keyword>
<evidence type="ECO:0000256" key="2">
    <source>
        <dbReference type="ARBA" id="ARBA00006177"/>
    </source>
</evidence>
<gene>
    <name evidence="15" type="ORF">RI129_000789</name>
</gene>
<dbReference type="Pfam" id="PF05485">
    <property type="entry name" value="THAP"/>
    <property type="match status" value="1"/>
</dbReference>
<keyword evidence="5" id="KW-0862">Zinc</keyword>
<keyword evidence="7" id="KW-0175">Coiled coil</keyword>
<evidence type="ECO:0000259" key="14">
    <source>
        <dbReference type="PROSITE" id="PS50950"/>
    </source>
</evidence>
<dbReference type="SUPFAM" id="SSF57716">
    <property type="entry name" value="Glucocorticoid receptor-like (DNA-binding domain)"/>
    <property type="match status" value="1"/>
</dbReference>
<evidence type="ECO:0000313" key="16">
    <source>
        <dbReference type="Proteomes" id="UP001329430"/>
    </source>
</evidence>
<evidence type="ECO:0000256" key="5">
    <source>
        <dbReference type="ARBA" id="ARBA00022833"/>
    </source>
</evidence>
<keyword evidence="16" id="KW-1185">Reference proteome</keyword>
<dbReference type="Gene3D" id="6.20.210.20">
    <property type="entry name" value="THAP domain"/>
    <property type="match status" value="1"/>
</dbReference>
<protein>
    <recommendedName>
        <fullName evidence="14">THAP-type domain-containing protein</fullName>
    </recommendedName>
</protein>
<dbReference type="PANTHER" id="PTHR46600:SF1">
    <property type="entry name" value="THAP DOMAIN-CONTAINING PROTEIN 1"/>
    <property type="match status" value="1"/>
</dbReference>
<dbReference type="InterPro" id="IPR038441">
    <property type="entry name" value="THAP_Znf_sf"/>
</dbReference>
<sequence length="215" mass="24596">MVSCMACGLSDKARKAGITFHRFPKKPELYAAWMKFVNKTEEMMPKVAVLCSQHFEEMEFDRSAFRVLLSRTAVPSKLVNRHKYERIVAHDPAHAVSAAFGSNTQNSSKQTDAVKPEPVEIFEAPHSPEQPKIIPQSTADTPRKTKLQQQLCQVANTNVRQAQQIRKLQKKKWFQKKRIFELTAAIKELRTKKFVNADQESTFIEEFGSTNKPFS</sequence>
<dbReference type="PROSITE" id="PS50950">
    <property type="entry name" value="ZF_THAP"/>
    <property type="match status" value="1"/>
</dbReference>
<dbReference type="AlphaFoldDB" id="A0AAN7ZJJ6"/>
<proteinExistence type="inferred from homology"/>
<dbReference type="PANTHER" id="PTHR46600">
    <property type="entry name" value="THAP DOMAIN-CONTAINING"/>
    <property type="match status" value="1"/>
</dbReference>
<evidence type="ECO:0000256" key="8">
    <source>
        <dbReference type="ARBA" id="ARBA00023125"/>
    </source>
</evidence>
<evidence type="ECO:0000256" key="13">
    <source>
        <dbReference type="SAM" id="MobiDB-lite"/>
    </source>
</evidence>
<comment type="similarity">
    <text evidence="2">Belongs to the THAP1 family.</text>
</comment>
<evidence type="ECO:0000256" key="10">
    <source>
        <dbReference type="ARBA" id="ARBA00023242"/>
    </source>
</evidence>
<reference evidence="15 16" key="1">
    <citation type="journal article" date="2024" name="Insects">
        <title>An Improved Chromosome-Level Genome Assembly of the Firefly Pyrocoelia pectoralis.</title>
        <authorList>
            <person name="Fu X."/>
            <person name="Meyer-Rochow V.B."/>
            <person name="Ballantyne L."/>
            <person name="Zhu X."/>
        </authorList>
    </citation>
    <scope>NUCLEOTIDE SEQUENCE [LARGE SCALE GENOMIC DNA]</scope>
    <source>
        <strain evidence="15">XCY_ONT2</strain>
    </source>
</reference>
<evidence type="ECO:0000256" key="6">
    <source>
        <dbReference type="ARBA" id="ARBA00023015"/>
    </source>
</evidence>
<evidence type="ECO:0000256" key="12">
    <source>
        <dbReference type="PROSITE-ProRule" id="PRU00309"/>
    </source>
</evidence>
<evidence type="ECO:0000256" key="3">
    <source>
        <dbReference type="ARBA" id="ARBA00022723"/>
    </source>
</evidence>
<keyword evidence="4 12" id="KW-0863">Zinc-finger</keyword>
<keyword evidence="6" id="KW-0805">Transcription regulation</keyword>
<dbReference type="SMART" id="SM00692">
    <property type="entry name" value="DM3"/>
    <property type="match status" value="1"/>
</dbReference>
<dbReference type="InterPro" id="IPR026516">
    <property type="entry name" value="THAP1/10"/>
</dbReference>
<dbReference type="Proteomes" id="UP001329430">
    <property type="component" value="Chromosome 1"/>
</dbReference>
<evidence type="ECO:0000256" key="4">
    <source>
        <dbReference type="ARBA" id="ARBA00022771"/>
    </source>
</evidence>
<feature type="domain" description="THAP-type" evidence="14">
    <location>
        <begin position="1"/>
        <end position="78"/>
    </location>
</feature>
<keyword evidence="11" id="KW-0131">Cell cycle</keyword>
<keyword evidence="9" id="KW-0804">Transcription</keyword>
<accession>A0AAN7ZJJ6</accession>
<organism evidence="15 16">
    <name type="scientific">Pyrocoelia pectoralis</name>
    <dbReference type="NCBI Taxonomy" id="417401"/>
    <lineage>
        <taxon>Eukaryota</taxon>
        <taxon>Metazoa</taxon>
        <taxon>Ecdysozoa</taxon>
        <taxon>Arthropoda</taxon>
        <taxon>Hexapoda</taxon>
        <taxon>Insecta</taxon>
        <taxon>Pterygota</taxon>
        <taxon>Neoptera</taxon>
        <taxon>Endopterygota</taxon>
        <taxon>Coleoptera</taxon>
        <taxon>Polyphaga</taxon>
        <taxon>Elateriformia</taxon>
        <taxon>Elateroidea</taxon>
        <taxon>Lampyridae</taxon>
        <taxon>Lampyrinae</taxon>
        <taxon>Pyrocoelia</taxon>
    </lineage>
</organism>